<name>A0A4Q1SIM4_9BACT</name>
<dbReference type="InterPro" id="IPR025857">
    <property type="entry name" value="MacB_PCD"/>
</dbReference>
<dbReference type="Pfam" id="PF02687">
    <property type="entry name" value="FtsX"/>
    <property type="match status" value="2"/>
</dbReference>
<dbReference type="InterPro" id="IPR050250">
    <property type="entry name" value="Macrolide_Exporter_MacB"/>
</dbReference>
<dbReference type="Proteomes" id="UP000290253">
    <property type="component" value="Unassembled WGS sequence"/>
</dbReference>
<comment type="subcellular location">
    <subcellularLocation>
        <location evidence="1">Cell membrane</location>
        <topology evidence="1">Multi-pass membrane protein</topology>
    </subcellularLocation>
</comment>
<feature type="domain" description="MacB-like periplasmic core" evidence="9">
    <location>
        <begin position="117"/>
        <end position="334"/>
    </location>
</feature>
<feature type="transmembrane region" description="Helical" evidence="7">
    <location>
        <begin position="873"/>
        <end position="896"/>
    </location>
</feature>
<feature type="domain" description="ABC3 transporter permease C-terminal" evidence="8">
    <location>
        <begin position="377"/>
        <end position="489"/>
    </location>
</feature>
<comment type="caution">
    <text evidence="10">The sequence shown here is derived from an EMBL/GenBank/DDBJ whole genome shotgun (WGS) entry which is preliminary data.</text>
</comment>
<evidence type="ECO:0000259" key="9">
    <source>
        <dbReference type="Pfam" id="PF12704"/>
    </source>
</evidence>
<evidence type="ECO:0000259" key="8">
    <source>
        <dbReference type="Pfam" id="PF02687"/>
    </source>
</evidence>
<dbReference type="PANTHER" id="PTHR30572">
    <property type="entry name" value="MEMBRANE COMPONENT OF TRANSPORTER-RELATED"/>
    <property type="match status" value="1"/>
</dbReference>
<evidence type="ECO:0000256" key="2">
    <source>
        <dbReference type="ARBA" id="ARBA00022475"/>
    </source>
</evidence>
<feature type="transmembrane region" description="Helical" evidence="7">
    <location>
        <begin position="787"/>
        <end position="812"/>
    </location>
</feature>
<evidence type="ECO:0000313" key="11">
    <source>
        <dbReference type="Proteomes" id="UP000290253"/>
    </source>
</evidence>
<accession>A0A4Q1SIM4</accession>
<feature type="transmembrane region" description="Helical" evidence="7">
    <location>
        <begin position="524"/>
        <end position="547"/>
    </location>
</feature>
<evidence type="ECO:0000256" key="4">
    <source>
        <dbReference type="ARBA" id="ARBA00022989"/>
    </source>
</evidence>
<evidence type="ECO:0000256" key="6">
    <source>
        <dbReference type="ARBA" id="ARBA00038076"/>
    </source>
</evidence>
<evidence type="ECO:0000256" key="1">
    <source>
        <dbReference type="ARBA" id="ARBA00004651"/>
    </source>
</evidence>
<dbReference type="NCBIfam" id="TIGR03434">
    <property type="entry name" value="ADOP"/>
    <property type="match status" value="1"/>
</dbReference>
<feature type="domain" description="ABC3 transporter permease C-terminal" evidence="8">
    <location>
        <begin position="790"/>
        <end position="903"/>
    </location>
</feature>
<feature type="domain" description="MacB-like periplasmic core" evidence="9">
    <location>
        <begin position="559"/>
        <end position="747"/>
    </location>
</feature>
<keyword evidence="11" id="KW-1185">Reference proteome</keyword>
<feature type="transmembrane region" description="Helical" evidence="7">
    <location>
        <begin position="370"/>
        <end position="393"/>
    </location>
</feature>
<dbReference type="Pfam" id="PF12704">
    <property type="entry name" value="MacB_PCD"/>
    <property type="match status" value="2"/>
</dbReference>
<keyword evidence="3 7" id="KW-0812">Transmembrane</keyword>
<keyword evidence="4 7" id="KW-1133">Transmembrane helix</keyword>
<evidence type="ECO:0000313" key="10">
    <source>
        <dbReference type="EMBL" id="RXS97468.1"/>
    </source>
</evidence>
<feature type="transmembrane region" description="Helical" evidence="7">
    <location>
        <begin position="425"/>
        <end position="447"/>
    </location>
</feature>
<feature type="transmembrane region" description="Helical" evidence="7">
    <location>
        <begin position="843"/>
        <end position="861"/>
    </location>
</feature>
<evidence type="ECO:0000256" key="7">
    <source>
        <dbReference type="SAM" id="Phobius"/>
    </source>
</evidence>
<keyword evidence="2" id="KW-1003">Cell membrane</keyword>
<sequence length="910" mass="97224">MAGDAGRSNGGIADGVEGGAMRKLRAFLLRLAGVWRKDEGDFAAEFESHLTMEIEDGVRGGLSEQEARRQALIRHGGYAQTQQAWREQRGLPWLEILLRDLSRGARTLWRAPGFALAAVAIVALGIGANVALFTLVRAVLLRPLPFAQPSRLVAVYGMDAPGEEASGNLVAPGDYYDWRKTAAFEGMAIWRVSGFNMAGAAGELPEFVEAGSGSAELLPVLGVRPVLGRWFSTQEDTSGGPLVTVLSWNLFERRFHGNPAVLGTTMRLNMQAYTIVGVLPREFAYPDGEIALWVPFHADTAAKLIDNHYAHLAHVIGRLMPGVTAQAADAELTAIQRQIVAQFGAAGSVRKLVETRPMQSDMARDVRQPLLVLQAAVGCLLLIGCLNLANLMVARGAGRRREIAVRTALGSSRLRLCIEQVAESLVLCATGGAAGMALAMLAVRWLVRHWNGLPQTESVHVDGVVLLFAMGLVMLTGVLSGLVPALAATGGGLRSSSRGMTEALKDNARTMSAGAGRTRLLRSLLAAEVGLTVVLLVCAGLLFTSFLRLKGEEIGCATDNVLTMRFFLRGHAYRQPAQIAALDTALLEKVRALRGVEAAGLTNVVPGDGYYSDRSVWLRGEDENRASPHDQPLFRTADPGYFAAMGIPLLRGRTFAENERLDNHHVVVVSRLFAREFFGAKDAVGQVIRTQLGWDVETFEVVGVVGDTPWELGAQERPMIWFPIFSGAPASSDAVLVIRSSGDVEQLALPVQKIVASLDADLPVTRILTMNQVLGLATADSQRNATLLGAFAGLSLLLAAVGLYGVLSYVVAQRRGEIGIRMALGARREEVLRLMLGSGLRPALWGLGCGIVVSLGATQALRATLYATKPLDAGVYAGTVAVLLAAAIAACLVPAWRAAKTDPMAALRAE</sequence>
<gene>
    <name evidence="10" type="ORF">ESZ00_06110</name>
</gene>
<feature type="transmembrane region" description="Helical" evidence="7">
    <location>
        <begin position="113"/>
        <end position="140"/>
    </location>
</feature>
<protein>
    <submittedName>
        <fullName evidence="10">ABC transporter permease</fullName>
    </submittedName>
</protein>
<dbReference type="AlphaFoldDB" id="A0A4Q1SIM4"/>
<dbReference type="GO" id="GO:0005886">
    <property type="term" value="C:plasma membrane"/>
    <property type="evidence" value="ECO:0007669"/>
    <property type="project" value="UniProtKB-SubCell"/>
</dbReference>
<dbReference type="InterPro" id="IPR017800">
    <property type="entry name" value="ADOP"/>
</dbReference>
<dbReference type="OrthoDB" id="101410at2"/>
<dbReference type="GO" id="GO:0022857">
    <property type="term" value="F:transmembrane transporter activity"/>
    <property type="evidence" value="ECO:0007669"/>
    <property type="project" value="TreeGrafter"/>
</dbReference>
<proteinExistence type="inferred from homology"/>
<organism evidence="10 11">
    <name type="scientific">Silvibacterium dinghuense</name>
    <dbReference type="NCBI Taxonomy" id="1560006"/>
    <lineage>
        <taxon>Bacteria</taxon>
        <taxon>Pseudomonadati</taxon>
        <taxon>Acidobacteriota</taxon>
        <taxon>Terriglobia</taxon>
        <taxon>Terriglobales</taxon>
        <taxon>Acidobacteriaceae</taxon>
        <taxon>Silvibacterium</taxon>
    </lineage>
</organism>
<evidence type="ECO:0000256" key="5">
    <source>
        <dbReference type="ARBA" id="ARBA00023136"/>
    </source>
</evidence>
<evidence type="ECO:0000256" key="3">
    <source>
        <dbReference type="ARBA" id="ARBA00022692"/>
    </source>
</evidence>
<reference evidence="10 11" key="1">
    <citation type="journal article" date="2016" name="Int. J. Syst. Evol. Microbiol.">
        <title>Acidipila dinghuensis sp. nov., an acidobacterium isolated from forest soil.</title>
        <authorList>
            <person name="Jiang Y.W."/>
            <person name="Wang J."/>
            <person name="Chen M.H."/>
            <person name="Lv Y.Y."/>
            <person name="Qiu L.H."/>
        </authorList>
    </citation>
    <scope>NUCLEOTIDE SEQUENCE [LARGE SCALE GENOMIC DNA]</scope>
    <source>
        <strain evidence="10 11">DHOF10</strain>
    </source>
</reference>
<dbReference type="InterPro" id="IPR003838">
    <property type="entry name" value="ABC3_permease_C"/>
</dbReference>
<feature type="transmembrane region" description="Helical" evidence="7">
    <location>
        <begin position="467"/>
        <end position="488"/>
    </location>
</feature>
<dbReference type="EMBL" id="SDMK01000001">
    <property type="protein sequence ID" value="RXS97468.1"/>
    <property type="molecule type" value="Genomic_DNA"/>
</dbReference>
<keyword evidence="5 7" id="KW-0472">Membrane</keyword>
<dbReference type="PANTHER" id="PTHR30572:SF4">
    <property type="entry name" value="ABC TRANSPORTER PERMEASE YTRF"/>
    <property type="match status" value="1"/>
</dbReference>
<dbReference type="NCBIfam" id="NF038403">
    <property type="entry name" value="perm_prefix_1"/>
    <property type="match status" value="1"/>
</dbReference>
<dbReference type="InterPro" id="IPR047928">
    <property type="entry name" value="Perm_prefix_1"/>
</dbReference>
<comment type="similarity">
    <text evidence="6">Belongs to the ABC-4 integral membrane protein family.</text>
</comment>